<name>D9PI86_9ZZZZ</name>
<sequence length="514" mass="55723">MSELNEDTTLKLMDEGFRDRLRRVVSGLRAAKGSGANKYAKFELVRLLGAPALTLMLGALVVIGLFAFAVGQAISKDREIEVDVITPETVQLDEIKEEIAKIDDMNEPPPDVNIPSDAPSVSDSPVDAPNAQVSDVASVAPVMTKSPLIMKGLYGTLANRGGAARSGALRAYGGSGVGEDSVLRALRWLKTNQDPNGSWAKVDKTDPVAMAGLALLCFLAHNETPSSPEFGPTVEKAMKFLVGSQAQNGVFGREYTHGIVTYAMSEGYALTKIMALKDAMDRGIDFIIKGQQPQGGYNYGFGKVDRFDLSVAGWQFQALKAAKMAGCSHEGLHDAIKKGIDFLKKQAYDPTKGGFVYDGKPGIQANGGSRPSMTSAGVLCLQLLGQPNVAEVRTGLEFIKEMQCKWDSTLPDKNAKSQAGKNAVYTWYYATQAKFQKGGADWESWNKQFARQVIFGQQKDGHWEGGDHGGSVYTTTLCVLMLEVYYRYLPTYKQVEQVEEVKPASSDDVKVEVG</sequence>
<gene>
    <name evidence="3" type="ORF">LDC_1242</name>
</gene>
<evidence type="ECO:0000313" key="3">
    <source>
        <dbReference type="EMBL" id="EFK96731.1"/>
    </source>
</evidence>
<dbReference type="EMBL" id="ADZX01000414">
    <property type="protein sequence ID" value="EFK96731.1"/>
    <property type="molecule type" value="Genomic_DNA"/>
</dbReference>
<evidence type="ECO:0000256" key="2">
    <source>
        <dbReference type="SAM" id="Phobius"/>
    </source>
</evidence>
<reference evidence="3" key="2">
    <citation type="journal article" date="2011" name="Microb. Ecol.">
        <title>Taxonomic and Functional Metagenomic Profiling of the Microbial Community in the Anoxic Sediment of a Sub-saline Shallow Lake (Laguna de Carrizo, Central Spain).</title>
        <authorList>
            <person name="Ferrer M."/>
            <person name="Guazzaroni M.E."/>
            <person name="Richter M."/>
            <person name="Garcia-Salamanca A."/>
            <person name="Yarza P."/>
            <person name="Suarez-Suarez A."/>
            <person name="Solano J."/>
            <person name="Alcaide M."/>
            <person name="van Dillewijn P."/>
            <person name="Molina-Henares M.A."/>
            <person name="Lopez-Cortes N."/>
            <person name="Al-Ramahi Y."/>
            <person name="Guerrero C."/>
            <person name="Acosta A."/>
            <person name="de Eugenio L.I."/>
            <person name="Martinez V."/>
            <person name="Marques S."/>
            <person name="Rojo F."/>
            <person name="Santero E."/>
            <person name="Genilloud O."/>
            <person name="Perez-Perez J."/>
            <person name="Rossello-Mora R."/>
            <person name="Ramos J.L."/>
        </authorList>
    </citation>
    <scope>NUCLEOTIDE SEQUENCE</scope>
</reference>
<reference evidence="3" key="1">
    <citation type="submission" date="2010-07" db="EMBL/GenBank/DDBJ databases">
        <authorList>
            <consortium name="CONSOLIDER consortium CSD2007-00005"/>
            <person name="Guazzaroni M.-E."/>
            <person name="Richter M."/>
            <person name="Garcia-Salamanca A."/>
            <person name="Yarza P."/>
            <person name="Ferrer M."/>
        </authorList>
    </citation>
    <scope>NUCLEOTIDE SEQUENCE</scope>
</reference>
<keyword evidence="2" id="KW-0472">Membrane</keyword>
<feature type="region of interest" description="Disordered" evidence="1">
    <location>
        <begin position="103"/>
        <end position="129"/>
    </location>
</feature>
<dbReference type="AlphaFoldDB" id="D9PI86"/>
<protein>
    <recommendedName>
        <fullName evidence="4">Squalene cyclase C-terminal domain-containing protein</fullName>
    </recommendedName>
</protein>
<accession>D9PI86</accession>
<keyword evidence="2" id="KW-0812">Transmembrane</keyword>
<organism evidence="3">
    <name type="scientific">sediment metagenome</name>
    <dbReference type="NCBI Taxonomy" id="749907"/>
    <lineage>
        <taxon>unclassified sequences</taxon>
        <taxon>metagenomes</taxon>
        <taxon>ecological metagenomes</taxon>
    </lineage>
</organism>
<feature type="compositionally biased region" description="Low complexity" evidence="1">
    <location>
        <begin position="115"/>
        <end position="129"/>
    </location>
</feature>
<dbReference type="SUPFAM" id="SSF48239">
    <property type="entry name" value="Terpenoid cyclases/Protein prenyltransferases"/>
    <property type="match status" value="1"/>
</dbReference>
<proteinExistence type="predicted"/>
<comment type="caution">
    <text evidence="3">The sequence shown here is derived from an EMBL/GenBank/DDBJ whole genome shotgun (WGS) entry which is preliminary data.</text>
</comment>
<dbReference type="InterPro" id="IPR008930">
    <property type="entry name" value="Terpenoid_cyclase/PrenylTrfase"/>
</dbReference>
<evidence type="ECO:0008006" key="4">
    <source>
        <dbReference type="Google" id="ProtNLM"/>
    </source>
</evidence>
<keyword evidence="2" id="KW-1133">Transmembrane helix</keyword>
<dbReference type="Gene3D" id="1.50.10.20">
    <property type="match status" value="1"/>
</dbReference>
<dbReference type="CDD" id="cd00688">
    <property type="entry name" value="ISOPREN_C2_like"/>
    <property type="match status" value="1"/>
</dbReference>
<feature type="transmembrane region" description="Helical" evidence="2">
    <location>
        <begin position="47"/>
        <end position="70"/>
    </location>
</feature>
<evidence type="ECO:0000256" key="1">
    <source>
        <dbReference type="SAM" id="MobiDB-lite"/>
    </source>
</evidence>